<sequence length="267" mass="29881">MIKKLADDFGGDDNILSMIRVANTGSRSRSKVQELKDLETKVLVQYLDRLMTSRKMDDKLETVLKHLGFLNTKITQMNPNFPDAAFLRILTAKYGDRAVAKGLPSAISTGTESTRSVAVKLQMQQLNTWKKEKKSVNDVFKLLNFDQYAGIAVVSSPGMNALHGYIKLFYTEQPALKLYIKMLSSRFNGEDKLALFLQAALNDGTTGPLVGKLKKDLFQKWKNDGLYHDSLITKVFHVKSGPPTPAVSRIAKEYNTFITPSTARETI</sequence>
<evidence type="ECO:0000313" key="1">
    <source>
        <dbReference type="EMBL" id="OWZ18581.1"/>
    </source>
</evidence>
<dbReference type="AlphaFoldDB" id="A0A225WLM5"/>
<reference evidence="2" key="1">
    <citation type="submission" date="2017-03" db="EMBL/GenBank/DDBJ databases">
        <title>Phytopthora megakarya and P. palmivora, two closely related causual agents of cacao black pod achieved similar genome size and gene model numbers by different mechanisms.</title>
        <authorList>
            <person name="Ali S."/>
            <person name="Shao J."/>
            <person name="Larry D.J."/>
            <person name="Kronmiller B."/>
            <person name="Shen D."/>
            <person name="Strem M.D."/>
            <person name="Melnick R.L."/>
            <person name="Guiltinan M.J."/>
            <person name="Tyler B.M."/>
            <person name="Meinhardt L.W."/>
            <person name="Bailey B.A."/>
        </authorList>
    </citation>
    <scope>NUCLEOTIDE SEQUENCE [LARGE SCALE GENOMIC DNA]</scope>
    <source>
        <strain evidence="2">zdho120</strain>
    </source>
</reference>
<evidence type="ECO:0000313" key="2">
    <source>
        <dbReference type="Proteomes" id="UP000198211"/>
    </source>
</evidence>
<dbReference type="EMBL" id="NBNE01000567">
    <property type="protein sequence ID" value="OWZ18581.1"/>
    <property type="molecule type" value="Genomic_DNA"/>
</dbReference>
<organism evidence="1 2">
    <name type="scientific">Phytophthora megakarya</name>
    <dbReference type="NCBI Taxonomy" id="4795"/>
    <lineage>
        <taxon>Eukaryota</taxon>
        <taxon>Sar</taxon>
        <taxon>Stramenopiles</taxon>
        <taxon>Oomycota</taxon>
        <taxon>Peronosporomycetes</taxon>
        <taxon>Peronosporales</taxon>
        <taxon>Peronosporaceae</taxon>
        <taxon>Phytophthora</taxon>
    </lineage>
</organism>
<dbReference type="Proteomes" id="UP000198211">
    <property type="component" value="Unassembled WGS sequence"/>
</dbReference>
<accession>A0A225WLM5</accession>
<proteinExistence type="predicted"/>
<protein>
    <submittedName>
        <fullName evidence="1">Avirulence (Avh) protein</fullName>
    </submittedName>
</protein>
<dbReference type="STRING" id="4795.A0A225WLM5"/>
<name>A0A225WLM5_9STRA</name>
<comment type="caution">
    <text evidence="1">The sequence shown here is derived from an EMBL/GenBank/DDBJ whole genome shotgun (WGS) entry which is preliminary data.</text>
</comment>
<keyword evidence="2" id="KW-1185">Reference proteome</keyword>
<gene>
    <name evidence="1" type="ORF">PHMEG_0007296</name>
</gene>